<dbReference type="Pfam" id="PF09982">
    <property type="entry name" value="LpxR"/>
    <property type="match status" value="1"/>
</dbReference>
<dbReference type="AlphaFoldDB" id="A0A7U3Q5A5"/>
<proteinExistence type="predicted"/>
<feature type="signal peptide" evidence="1">
    <location>
        <begin position="1"/>
        <end position="20"/>
    </location>
</feature>
<keyword evidence="1" id="KW-0732">Signal</keyword>
<dbReference type="InterPro" id="IPR018707">
    <property type="entry name" value="LpxR"/>
</dbReference>
<protein>
    <submittedName>
        <fullName evidence="2">Lipid A deacylase LpxR family protein</fullName>
    </submittedName>
</protein>
<name>A0A7U3Q5A5_9SPHI</name>
<feature type="chain" id="PRO_5032338616" evidence="1">
    <location>
        <begin position="21"/>
        <end position="319"/>
    </location>
</feature>
<evidence type="ECO:0000313" key="2">
    <source>
        <dbReference type="EMBL" id="QPH38860.1"/>
    </source>
</evidence>
<accession>A0A7U3Q5A5</accession>
<dbReference type="InterPro" id="IPR037107">
    <property type="entry name" value="Put_OMP_sf"/>
</dbReference>
<sequence>MKSKLYVTLLVMGLGQLCYAQNYKNEITMVSENDAYVDITSDRYYTNGFFIKFNHALDHDRLKPGRSKEIIGFEVGQKIYNPFYSFAPDPATHDRPFSAYLYGEANFTRFYDTHQSIRVSGQLGIAGKSALGETFQKAFHSLVGQNKIEGWEYALNSEPKLNVAANYNKRIFATNDGFFDFTGGASAALGNVITKAGVGAMLKLGKFNDMDGSAAFNSLVSSNQANAAKRKYELFLSVAPQAYAVAYDASLQGGLFIKDKGPITFEPKRVVFNTQVALTFAIARWTASYAATFTTNEVKNSASGYRYAYYSLAYRFSKS</sequence>
<reference evidence="2 3" key="1">
    <citation type="submission" date="2020-11" db="EMBL/GenBank/DDBJ databases">
        <title>Pedobacter endophytica, an endophytic bacteria isolated form Carex pumila.</title>
        <authorList>
            <person name="Peng Y."/>
            <person name="Jiang L."/>
            <person name="Lee J."/>
        </authorList>
    </citation>
    <scope>NUCLEOTIDE SEQUENCE [LARGE SCALE GENOMIC DNA]</scope>
    <source>
        <strain evidence="2 3">JBR3-12</strain>
    </source>
</reference>
<dbReference type="RefSeq" id="WP_196098335.1">
    <property type="nucleotide sequence ID" value="NZ_CP064939.1"/>
</dbReference>
<dbReference type="KEGG" id="pex:IZT61_17575"/>
<keyword evidence="3" id="KW-1185">Reference proteome</keyword>
<dbReference type="Proteomes" id="UP000594759">
    <property type="component" value="Chromosome"/>
</dbReference>
<evidence type="ECO:0000313" key="3">
    <source>
        <dbReference type="Proteomes" id="UP000594759"/>
    </source>
</evidence>
<evidence type="ECO:0000256" key="1">
    <source>
        <dbReference type="SAM" id="SignalP"/>
    </source>
</evidence>
<gene>
    <name evidence="2" type="ORF">IZT61_17575</name>
</gene>
<dbReference type="Gene3D" id="2.40.128.140">
    <property type="entry name" value="Outer membrane protein"/>
    <property type="match status" value="1"/>
</dbReference>
<dbReference type="EMBL" id="CP064939">
    <property type="protein sequence ID" value="QPH38860.1"/>
    <property type="molecule type" value="Genomic_DNA"/>
</dbReference>
<organism evidence="2 3">
    <name type="scientific">Pedobacter endophyticus</name>
    <dbReference type="NCBI Taxonomy" id="2789740"/>
    <lineage>
        <taxon>Bacteria</taxon>
        <taxon>Pseudomonadati</taxon>
        <taxon>Bacteroidota</taxon>
        <taxon>Sphingobacteriia</taxon>
        <taxon>Sphingobacteriales</taxon>
        <taxon>Sphingobacteriaceae</taxon>
        <taxon>Pedobacter</taxon>
    </lineage>
</organism>